<name>A0A1I2NJL3_9CLOT</name>
<gene>
    <name evidence="5" type="ORF">SAMN04487885_12229</name>
</gene>
<dbReference type="InterPro" id="IPR010499">
    <property type="entry name" value="AraC_E-bd"/>
</dbReference>
<dbReference type="GO" id="GO:0003677">
    <property type="term" value="F:DNA binding"/>
    <property type="evidence" value="ECO:0007669"/>
    <property type="project" value="UniProtKB-KW"/>
</dbReference>
<dbReference type="EMBL" id="FOOE01000022">
    <property type="protein sequence ID" value="SFG03828.1"/>
    <property type="molecule type" value="Genomic_DNA"/>
</dbReference>
<dbReference type="SUPFAM" id="SSF55136">
    <property type="entry name" value="Probable bacterial effector-binding domain"/>
    <property type="match status" value="1"/>
</dbReference>
<keyword evidence="1" id="KW-0678">Repressor</keyword>
<dbReference type="OrthoDB" id="9773308at2"/>
<dbReference type="Pfam" id="PF13411">
    <property type="entry name" value="MerR_1"/>
    <property type="match status" value="1"/>
</dbReference>
<dbReference type="InterPro" id="IPR047057">
    <property type="entry name" value="MerR_fam"/>
</dbReference>
<dbReference type="SMART" id="SM00871">
    <property type="entry name" value="AraC_E_bind"/>
    <property type="match status" value="1"/>
</dbReference>
<evidence type="ECO:0000256" key="4">
    <source>
        <dbReference type="ARBA" id="ARBA00023163"/>
    </source>
</evidence>
<dbReference type="STRING" id="1529.SAMN04487885_12229"/>
<dbReference type="InterPro" id="IPR029442">
    <property type="entry name" value="GyrI-like"/>
</dbReference>
<dbReference type="Gene3D" id="3.20.80.10">
    <property type="entry name" value="Regulatory factor, effector binding domain"/>
    <property type="match status" value="1"/>
</dbReference>
<dbReference type="RefSeq" id="WP_027639354.1">
    <property type="nucleotide sequence ID" value="NZ_BAAACD010000034.1"/>
</dbReference>
<keyword evidence="3 5" id="KW-0238">DNA-binding</keyword>
<sequence>MNTRFTVGEMAKLNNISKQTLIFYDKEGIFKPKNIDPINGYRYYTADQLEVLDSILILKEMGLPLKAIREFMENRNSESAISLMQDQQKEIKNKIKNLKLINKRLERKVRTLEDFSKNKKNVSFMFCNETEYLAIEKVGDPQDLLHLDIALKILLNKADKFNYPHYYQIGAMVPVGNILSDDYTSAHYAFIPLESKLANIKIHKKIKGTYASIYHIGTYPSIGESYKKLLNEISAAGYRPQGYSYEYCILDSLTSKESDDYVTEIQILVEKV</sequence>
<evidence type="ECO:0000313" key="5">
    <source>
        <dbReference type="EMBL" id="SFG03828.1"/>
    </source>
</evidence>
<dbReference type="AlphaFoldDB" id="A0A1I2NJL3"/>
<dbReference type="InterPro" id="IPR000551">
    <property type="entry name" value="MerR-type_HTH_dom"/>
</dbReference>
<reference evidence="5 6" key="1">
    <citation type="submission" date="2016-10" db="EMBL/GenBank/DDBJ databases">
        <authorList>
            <person name="de Groot N.N."/>
        </authorList>
    </citation>
    <scope>NUCLEOTIDE SEQUENCE [LARGE SCALE GENOMIC DNA]</scope>
    <source>
        <strain evidence="5 6">NLAE-zl-G419</strain>
    </source>
</reference>
<evidence type="ECO:0000313" key="6">
    <source>
        <dbReference type="Proteomes" id="UP000182135"/>
    </source>
</evidence>
<keyword evidence="2" id="KW-0805">Transcription regulation</keyword>
<dbReference type="InterPro" id="IPR011256">
    <property type="entry name" value="Reg_factor_effector_dom_sf"/>
</dbReference>
<dbReference type="SUPFAM" id="SSF46955">
    <property type="entry name" value="Putative DNA-binding domain"/>
    <property type="match status" value="1"/>
</dbReference>
<dbReference type="Gene3D" id="1.10.1660.10">
    <property type="match status" value="1"/>
</dbReference>
<organism evidence="5 6">
    <name type="scientific">Clostridium cadaveris</name>
    <dbReference type="NCBI Taxonomy" id="1529"/>
    <lineage>
        <taxon>Bacteria</taxon>
        <taxon>Bacillati</taxon>
        <taxon>Bacillota</taxon>
        <taxon>Clostridia</taxon>
        <taxon>Eubacteriales</taxon>
        <taxon>Clostridiaceae</taxon>
        <taxon>Clostridium</taxon>
    </lineage>
</organism>
<dbReference type="InterPro" id="IPR009061">
    <property type="entry name" value="DNA-bd_dom_put_sf"/>
</dbReference>
<keyword evidence="6" id="KW-1185">Reference proteome</keyword>
<dbReference type="GeneID" id="90543527"/>
<evidence type="ECO:0000256" key="2">
    <source>
        <dbReference type="ARBA" id="ARBA00023015"/>
    </source>
</evidence>
<dbReference type="SMART" id="SM00422">
    <property type="entry name" value="HTH_MERR"/>
    <property type="match status" value="1"/>
</dbReference>
<dbReference type="GO" id="GO:0003700">
    <property type="term" value="F:DNA-binding transcription factor activity"/>
    <property type="evidence" value="ECO:0007669"/>
    <property type="project" value="InterPro"/>
</dbReference>
<dbReference type="PANTHER" id="PTHR30204">
    <property type="entry name" value="REDOX-CYCLING DRUG-SENSING TRANSCRIPTIONAL ACTIVATOR SOXR"/>
    <property type="match status" value="1"/>
</dbReference>
<dbReference type="Proteomes" id="UP000182135">
    <property type="component" value="Unassembled WGS sequence"/>
</dbReference>
<proteinExistence type="predicted"/>
<dbReference type="PANTHER" id="PTHR30204:SF69">
    <property type="entry name" value="MERR-FAMILY TRANSCRIPTIONAL REGULATOR"/>
    <property type="match status" value="1"/>
</dbReference>
<evidence type="ECO:0000256" key="3">
    <source>
        <dbReference type="ARBA" id="ARBA00023125"/>
    </source>
</evidence>
<protein>
    <submittedName>
        <fullName evidence="5">DNA-binding transcriptional regulator, MerR family</fullName>
    </submittedName>
</protein>
<dbReference type="Pfam" id="PF06445">
    <property type="entry name" value="GyrI-like"/>
    <property type="match status" value="1"/>
</dbReference>
<evidence type="ECO:0000256" key="1">
    <source>
        <dbReference type="ARBA" id="ARBA00022491"/>
    </source>
</evidence>
<accession>A0A1I2NJL3</accession>
<dbReference type="eggNOG" id="COG0789">
    <property type="taxonomic scope" value="Bacteria"/>
</dbReference>
<dbReference type="PROSITE" id="PS50937">
    <property type="entry name" value="HTH_MERR_2"/>
    <property type="match status" value="1"/>
</dbReference>
<keyword evidence="4" id="KW-0804">Transcription</keyword>